<protein>
    <submittedName>
        <fullName evidence="1">Uncharacterized protein</fullName>
    </submittedName>
</protein>
<evidence type="ECO:0000313" key="1">
    <source>
        <dbReference type="EMBL" id="KAK6512992.1"/>
    </source>
</evidence>
<evidence type="ECO:0000313" key="2">
    <source>
        <dbReference type="Proteomes" id="UP001307849"/>
    </source>
</evidence>
<dbReference type="PANTHER" id="PTHR38846:SF1">
    <property type="entry name" value="C3H1-TYPE DOMAIN-CONTAINING PROTEIN"/>
    <property type="match status" value="1"/>
</dbReference>
<name>A0AAN8NBZ0_9PEZI</name>
<accession>A0AAN8NBZ0</accession>
<dbReference type="PANTHER" id="PTHR38846">
    <property type="entry name" value="C3H1-TYPE DOMAIN-CONTAINING PROTEIN"/>
    <property type="match status" value="1"/>
</dbReference>
<organism evidence="1 2">
    <name type="scientific">Arthrobotrys conoides</name>
    <dbReference type="NCBI Taxonomy" id="74498"/>
    <lineage>
        <taxon>Eukaryota</taxon>
        <taxon>Fungi</taxon>
        <taxon>Dikarya</taxon>
        <taxon>Ascomycota</taxon>
        <taxon>Pezizomycotina</taxon>
        <taxon>Orbiliomycetes</taxon>
        <taxon>Orbiliales</taxon>
        <taxon>Orbiliaceae</taxon>
        <taxon>Arthrobotrys</taxon>
    </lineage>
</organism>
<sequence length="181" mass="20952">MSPPAPTTNSNNGVPLFQPGAIDTYFQSHNSFDYNPTSTTSVLKTFKRLAINQGWDEERRRQEKGKFQKAIDVEFTDRVGSGFLLEDWQRLGKVIGIEPLPGSITQCKKMIKKENINIYHILHAYRRATEVENVEDVEACKDVRRFKTVAELRKYTQNHKMYYQKEFAKGSVLKGLLKHLR</sequence>
<gene>
    <name evidence="1" type="ORF">TWF506_009154</name>
</gene>
<dbReference type="Proteomes" id="UP001307849">
    <property type="component" value="Unassembled WGS sequence"/>
</dbReference>
<reference evidence="1 2" key="1">
    <citation type="submission" date="2019-10" db="EMBL/GenBank/DDBJ databases">
        <authorList>
            <person name="Palmer J.M."/>
        </authorList>
    </citation>
    <scope>NUCLEOTIDE SEQUENCE [LARGE SCALE GENOMIC DNA]</scope>
    <source>
        <strain evidence="1 2">TWF506</strain>
    </source>
</reference>
<proteinExistence type="predicted"/>
<dbReference type="AlphaFoldDB" id="A0AAN8NBZ0"/>
<comment type="caution">
    <text evidence="1">The sequence shown here is derived from an EMBL/GenBank/DDBJ whole genome shotgun (WGS) entry which is preliminary data.</text>
</comment>
<keyword evidence="2" id="KW-1185">Reference proteome</keyword>
<dbReference type="EMBL" id="JAVHJM010000006">
    <property type="protein sequence ID" value="KAK6512992.1"/>
    <property type="molecule type" value="Genomic_DNA"/>
</dbReference>